<keyword evidence="2" id="KW-1185">Reference proteome</keyword>
<proteinExistence type="predicted"/>
<dbReference type="SUPFAM" id="SSF53187">
    <property type="entry name" value="Zn-dependent exopeptidases"/>
    <property type="match status" value="1"/>
</dbReference>
<organism evidence="1 2">
    <name type="scientific">Ranitomeya imitator</name>
    <name type="common">mimic poison frog</name>
    <dbReference type="NCBI Taxonomy" id="111125"/>
    <lineage>
        <taxon>Eukaryota</taxon>
        <taxon>Metazoa</taxon>
        <taxon>Chordata</taxon>
        <taxon>Craniata</taxon>
        <taxon>Vertebrata</taxon>
        <taxon>Euteleostomi</taxon>
        <taxon>Amphibia</taxon>
        <taxon>Batrachia</taxon>
        <taxon>Anura</taxon>
        <taxon>Neobatrachia</taxon>
        <taxon>Hyloidea</taxon>
        <taxon>Dendrobatidae</taxon>
        <taxon>Dendrobatinae</taxon>
        <taxon>Ranitomeya</taxon>
    </lineage>
</organism>
<evidence type="ECO:0000313" key="1">
    <source>
        <dbReference type="EMBL" id="CAJ0965279.1"/>
    </source>
</evidence>
<dbReference type="EMBL" id="CAUEEQ010066287">
    <property type="protein sequence ID" value="CAJ0965279.1"/>
    <property type="molecule type" value="Genomic_DNA"/>
</dbReference>
<reference evidence="1" key="1">
    <citation type="submission" date="2023-07" db="EMBL/GenBank/DDBJ databases">
        <authorList>
            <person name="Stuckert A."/>
        </authorList>
    </citation>
    <scope>NUCLEOTIDE SEQUENCE</scope>
</reference>
<protein>
    <submittedName>
        <fullName evidence="1">Uncharacterized protein</fullName>
    </submittedName>
</protein>
<evidence type="ECO:0000313" key="2">
    <source>
        <dbReference type="Proteomes" id="UP001176940"/>
    </source>
</evidence>
<sequence>MQELGMHSYLAVGRGSQNESLMSIIEYKGSSCTRYPSDRFSGRYFPSSLLIGMDEMKYDMCGACLCVRWGDAYAGRVDFTLINRDWRASGLLLVKICLAAMLIARVMCSPLCRVKLLKC</sequence>
<accession>A0ABN9MET3</accession>
<name>A0ABN9MET3_9NEOB</name>
<dbReference type="Proteomes" id="UP001176940">
    <property type="component" value="Unassembled WGS sequence"/>
</dbReference>
<comment type="caution">
    <text evidence="1">The sequence shown here is derived from an EMBL/GenBank/DDBJ whole genome shotgun (WGS) entry which is preliminary data.</text>
</comment>
<gene>
    <name evidence="1" type="ORF">RIMI_LOCUS20117293</name>
</gene>